<feature type="domain" description="Glycoside hydrolase family 3 N-terminal" evidence="6">
    <location>
        <begin position="15"/>
        <end position="312"/>
    </location>
</feature>
<proteinExistence type="inferred from homology"/>
<evidence type="ECO:0000256" key="2">
    <source>
        <dbReference type="ARBA" id="ARBA00005336"/>
    </source>
</evidence>
<dbReference type="EMBL" id="BAAAEM010000002">
    <property type="protein sequence ID" value="GAA0472798.1"/>
    <property type="molecule type" value="Genomic_DNA"/>
</dbReference>
<accession>A0ABN1AC46</accession>
<gene>
    <name evidence="7" type="primary">nagZ</name>
    <name evidence="7" type="ORF">GCM10009096_12500</name>
</gene>
<evidence type="ECO:0000256" key="3">
    <source>
        <dbReference type="ARBA" id="ARBA00012663"/>
    </source>
</evidence>
<sequence>MTPAVFGMSGLSLTSDEKAFFKESDPAGYIIFGRNIESKQQLRALTDELRALHGRDDVAILIDQEGGRVARMQEPIWPKFPAGEVFDKLYDIAPATAIEAARLNAQAIATSLNEVGITVDCLPLLDVRQPDADNVIGDRALGSEPMRVAALGRAILDGLQRGGVVGVVKHMPGHGRTSVDTHKALPTVTASEDELETDLAPFKTLKDAPMGMTGHLLFTAWDTEVPSTLSKTVIQDIIRGKIGFDGLLFTDDLDMEALSGTVPERAVRAQQAGCDIALNCWAKMDDMTGIAEGLAEMSAKARQRLDDAMATIAETREGPDMEELVARRDELMAAA</sequence>
<comment type="similarity">
    <text evidence="2">Belongs to the glycosyl hydrolase 3 family.</text>
</comment>
<keyword evidence="4" id="KW-0378">Hydrolase</keyword>
<dbReference type="InterPro" id="IPR050226">
    <property type="entry name" value="NagZ_Beta-hexosaminidase"/>
</dbReference>
<evidence type="ECO:0000313" key="8">
    <source>
        <dbReference type="Proteomes" id="UP001500713"/>
    </source>
</evidence>
<protein>
    <recommendedName>
        <fullName evidence="3">beta-N-acetylhexosaminidase</fullName>
        <ecNumber evidence="3">3.2.1.52</ecNumber>
    </recommendedName>
</protein>
<comment type="caution">
    <text evidence="7">The sequence shown here is derived from an EMBL/GenBank/DDBJ whole genome shotgun (WGS) entry which is preliminary data.</text>
</comment>
<dbReference type="InterPro" id="IPR001764">
    <property type="entry name" value="Glyco_hydro_3_N"/>
</dbReference>
<evidence type="ECO:0000256" key="5">
    <source>
        <dbReference type="ARBA" id="ARBA00023295"/>
    </source>
</evidence>
<evidence type="ECO:0000259" key="6">
    <source>
        <dbReference type="Pfam" id="PF00933"/>
    </source>
</evidence>
<dbReference type="SUPFAM" id="SSF51445">
    <property type="entry name" value="(Trans)glycosidases"/>
    <property type="match status" value="1"/>
</dbReference>
<evidence type="ECO:0000313" key="7">
    <source>
        <dbReference type="EMBL" id="GAA0472798.1"/>
    </source>
</evidence>
<dbReference type="InterPro" id="IPR017853">
    <property type="entry name" value="GH"/>
</dbReference>
<dbReference type="PROSITE" id="PS00775">
    <property type="entry name" value="GLYCOSYL_HYDROL_F3"/>
    <property type="match status" value="1"/>
</dbReference>
<dbReference type="Pfam" id="PF00933">
    <property type="entry name" value="Glyco_hydro_3"/>
    <property type="match status" value="1"/>
</dbReference>
<dbReference type="InterPro" id="IPR019800">
    <property type="entry name" value="Glyco_hydro_3_AS"/>
</dbReference>
<reference evidence="7 8" key="1">
    <citation type="journal article" date="2019" name="Int. J. Syst. Evol. Microbiol.">
        <title>The Global Catalogue of Microorganisms (GCM) 10K type strain sequencing project: providing services to taxonomists for standard genome sequencing and annotation.</title>
        <authorList>
            <consortium name="The Broad Institute Genomics Platform"/>
            <consortium name="The Broad Institute Genome Sequencing Center for Infectious Disease"/>
            <person name="Wu L."/>
            <person name="Ma J."/>
        </authorList>
    </citation>
    <scope>NUCLEOTIDE SEQUENCE [LARGE SCALE GENOMIC DNA]</scope>
    <source>
        <strain evidence="7 8">JCM 14162</strain>
    </source>
</reference>
<evidence type="ECO:0000256" key="4">
    <source>
        <dbReference type="ARBA" id="ARBA00022801"/>
    </source>
</evidence>
<dbReference type="Proteomes" id="UP001500713">
    <property type="component" value="Unassembled WGS sequence"/>
</dbReference>
<keyword evidence="5" id="KW-0326">Glycosidase</keyword>
<comment type="catalytic activity">
    <reaction evidence="1">
        <text>Hydrolysis of terminal non-reducing N-acetyl-D-hexosamine residues in N-acetyl-beta-D-hexosaminides.</text>
        <dbReference type="EC" id="3.2.1.52"/>
    </reaction>
</comment>
<dbReference type="PANTHER" id="PTHR30480">
    <property type="entry name" value="BETA-HEXOSAMINIDASE-RELATED"/>
    <property type="match status" value="1"/>
</dbReference>
<evidence type="ECO:0000256" key="1">
    <source>
        <dbReference type="ARBA" id="ARBA00001231"/>
    </source>
</evidence>
<dbReference type="Gene3D" id="3.20.20.300">
    <property type="entry name" value="Glycoside hydrolase, family 3, N-terminal domain"/>
    <property type="match status" value="1"/>
</dbReference>
<name>A0ABN1AC46_9SPHN</name>
<dbReference type="RefSeq" id="WP_229956212.1">
    <property type="nucleotide sequence ID" value="NZ_BAAAEM010000002.1"/>
</dbReference>
<dbReference type="NCBIfam" id="NF003740">
    <property type="entry name" value="PRK05337.1"/>
    <property type="match status" value="1"/>
</dbReference>
<organism evidence="7 8">
    <name type="scientific">Parasphingorhabdus litoris</name>
    <dbReference type="NCBI Taxonomy" id="394733"/>
    <lineage>
        <taxon>Bacteria</taxon>
        <taxon>Pseudomonadati</taxon>
        <taxon>Pseudomonadota</taxon>
        <taxon>Alphaproteobacteria</taxon>
        <taxon>Sphingomonadales</taxon>
        <taxon>Sphingomonadaceae</taxon>
        <taxon>Parasphingorhabdus</taxon>
    </lineage>
</organism>
<keyword evidence="8" id="KW-1185">Reference proteome</keyword>
<dbReference type="PANTHER" id="PTHR30480:SF13">
    <property type="entry name" value="BETA-HEXOSAMINIDASE"/>
    <property type="match status" value="1"/>
</dbReference>
<dbReference type="EC" id="3.2.1.52" evidence="3"/>
<dbReference type="InterPro" id="IPR036962">
    <property type="entry name" value="Glyco_hydro_3_N_sf"/>
</dbReference>